<dbReference type="InParanoid" id="B3SAN1"/>
<dbReference type="GO" id="GO:0032991">
    <property type="term" value="C:protein-containing complex"/>
    <property type="evidence" value="ECO:0007669"/>
    <property type="project" value="UniProtKB-ARBA"/>
</dbReference>
<feature type="compositionally biased region" description="Low complexity" evidence="3">
    <location>
        <begin position="671"/>
        <end position="688"/>
    </location>
</feature>
<dbReference type="GO" id="GO:0006357">
    <property type="term" value="P:regulation of transcription by RNA polymerase II"/>
    <property type="evidence" value="ECO:0000318"/>
    <property type="project" value="GO_Central"/>
</dbReference>
<gene>
    <name evidence="7" type="ORF">TRIADDRAFT_61318</name>
</gene>
<feature type="compositionally biased region" description="Basic and acidic residues" evidence="3">
    <location>
        <begin position="932"/>
        <end position="944"/>
    </location>
</feature>
<dbReference type="PROSITE" id="PS50090">
    <property type="entry name" value="MYB_LIKE"/>
    <property type="match status" value="1"/>
</dbReference>
<dbReference type="Gene3D" id="1.10.10.60">
    <property type="entry name" value="Homeodomain-like"/>
    <property type="match status" value="1"/>
</dbReference>
<keyword evidence="2" id="KW-0175">Coiled coil</keyword>
<sequence length="1101" mass="124009">MAENLIKSNSEPPSSCDMNPKFQNETPIGSMDEQSSDIKQVSEGNSIPPKWQYSKENNRDSHDSSNYNDRIYNGKTVKRLSLLSEFHSHNSGKERSSTYHHSNKSHSPRTSKFPSPAKRFNLHHTSSAIPHDQLPTPTVKIKSENERPLDTEFEAISPSSSSDSDDENKDEVKADVQESQQRPTSTMKEDLLQSLDSIDMEITKIEQEIGDLLKKQERLEAESSVTVESVQKVEKIKEKKPNSLIELIYSDNRTKAQKSYNDLKDYNTYTKTEPLYREPSDLPIFHENLERFREETYFKLVRFISERRATKFDRMIQLRKDFEKMKSLWDKKLSRTENNPKRKNREAKARELYERFFPDIKKNREYQERIARAGTRSYGAATRSDTARGEPEYGGDTASEYCERKHDEVKDLAIYPPQMIDDDDKMVKFVNNNGLITDIKAFELQRKIQSIWTEEEKKLFVEKFALYPKDFFTIASFFYNKSVQDCVHFYYMTKKKVNYKQYYRTGKRKRRVTMNDNSPMNPDIQIRGDTDLPKSAKTMKIDESSSSSNPDKKSTDGQHHRGVETPRWTEAEIEIAKQGLQLHGRLWSEISRMVITKTEAQCKNYYFNYKKKHNLEALVLQSKMDKQGASSGSSKQSKNESGSQSNRSHRTSSRTSGQSDAKSNKTSNVTNKAKSANSNNKDNSNLNAPVVSNPEDQHDIQVDTNPLDKTEDIPTTTISSKLEAADQENESEDVSVTASNSEMESLVQGKEENLDAPTTATEPVEVPSETQLASQVSVSDTKETKMDEVEVDNSMSTMETDEVQRSSDDVMEQSEIITVASSDSKQEDYDPVKGDESQASETVQSELAPFASHSNACNQNDSKENVAIAALMSLGLDGTDANTSRYYYESRTSEDSERPCNESANNACVVDDPAEEESVEPSYPQEDATEDSCSKDVIEAKCNSDNEDDVVEEKNLPEEDQSSDSSVEVEQMDIVSSDSRNVVKAAKLTGDGIEDITSDEDSPLATEPISPPPNTMPTSVIPLNAGGLSNSEDIASHSPYRYSALTFPISTQKLTELSSASFNETASCPSKSEITESTNVPQDVISNKAVDSPNKASDNDS</sequence>
<feature type="domain" description="HTH myb-type" evidence="6">
    <location>
        <begin position="560"/>
        <end position="614"/>
    </location>
</feature>
<evidence type="ECO:0000256" key="1">
    <source>
        <dbReference type="ARBA" id="ARBA00010097"/>
    </source>
</evidence>
<dbReference type="eggNOG" id="KOG1878">
    <property type="taxonomic scope" value="Eukaryota"/>
</dbReference>
<feature type="compositionally biased region" description="Basic and acidic residues" evidence="3">
    <location>
        <begin position="86"/>
        <end position="97"/>
    </location>
</feature>
<dbReference type="InterPro" id="IPR017930">
    <property type="entry name" value="Myb_dom"/>
</dbReference>
<dbReference type="KEGG" id="tad:TRIADDRAFT_61318"/>
<dbReference type="Pfam" id="PF00249">
    <property type="entry name" value="Myb_DNA-binding"/>
    <property type="match status" value="2"/>
</dbReference>
<evidence type="ECO:0000259" key="6">
    <source>
        <dbReference type="PROSITE" id="PS51294"/>
    </source>
</evidence>
<feature type="compositionally biased region" description="Polar residues" evidence="3">
    <location>
        <begin position="660"/>
        <end position="670"/>
    </location>
</feature>
<evidence type="ECO:0008006" key="9">
    <source>
        <dbReference type="Google" id="ProtNLM"/>
    </source>
</evidence>
<feature type="region of interest" description="Disordered" evidence="3">
    <location>
        <begin position="143"/>
        <end position="189"/>
    </location>
</feature>
<evidence type="ECO:0000259" key="5">
    <source>
        <dbReference type="PROSITE" id="PS51293"/>
    </source>
</evidence>
<dbReference type="InterPro" id="IPR009057">
    <property type="entry name" value="Homeodomain-like_sf"/>
</dbReference>
<dbReference type="PANTHER" id="PTHR13992:SF39">
    <property type="entry name" value="SMRTER, ISOFORM G"/>
    <property type="match status" value="1"/>
</dbReference>
<dbReference type="GeneID" id="6758557"/>
<comment type="similarity">
    <text evidence="1">Belongs to the N-CoR nuclear receptor corepressors family.</text>
</comment>
<reference evidence="7 8" key="1">
    <citation type="journal article" date="2008" name="Nature">
        <title>The Trichoplax genome and the nature of placozoans.</title>
        <authorList>
            <person name="Srivastava M."/>
            <person name="Begovic E."/>
            <person name="Chapman J."/>
            <person name="Putnam N.H."/>
            <person name="Hellsten U."/>
            <person name="Kawashima T."/>
            <person name="Kuo A."/>
            <person name="Mitros T."/>
            <person name="Salamov A."/>
            <person name="Carpenter M.L."/>
            <person name="Signorovitch A.Y."/>
            <person name="Moreno M.A."/>
            <person name="Kamm K."/>
            <person name="Grimwood J."/>
            <person name="Schmutz J."/>
            <person name="Shapiro H."/>
            <person name="Grigoriev I.V."/>
            <person name="Buss L.W."/>
            <person name="Schierwater B."/>
            <person name="Dellaporta S.L."/>
            <person name="Rokhsar D.S."/>
        </authorList>
    </citation>
    <scope>NUCLEOTIDE SEQUENCE [LARGE SCALE GENOMIC DNA]</scope>
    <source>
        <strain evidence="7 8">Grell-BS-1999</strain>
    </source>
</reference>
<dbReference type="Proteomes" id="UP000009022">
    <property type="component" value="Unassembled WGS sequence"/>
</dbReference>
<feature type="compositionally biased region" description="Polar residues" evidence="3">
    <location>
        <begin position="1"/>
        <end position="27"/>
    </location>
</feature>
<dbReference type="EMBL" id="DS985262">
    <property type="protein sequence ID" value="EDV20184.1"/>
    <property type="molecule type" value="Genomic_DNA"/>
</dbReference>
<feature type="compositionally biased region" description="Acidic residues" evidence="3">
    <location>
        <begin position="992"/>
        <end position="1002"/>
    </location>
</feature>
<dbReference type="Gene3D" id="1.20.5.430">
    <property type="match status" value="1"/>
</dbReference>
<dbReference type="AlphaFoldDB" id="B3SAN1"/>
<accession>B3SAN1</accession>
<feature type="compositionally biased region" description="Low complexity" evidence="3">
    <location>
        <begin position="627"/>
        <end position="646"/>
    </location>
</feature>
<feature type="region of interest" description="Disordered" evidence="3">
    <location>
        <begin position="992"/>
        <end position="1024"/>
    </location>
</feature>
<evidence type="ECO:0000313" key="8">
    <source>
        <dbReference type="Proteomes" id="UP000009022"/>
    </source>
</evidence>
<evidence type="ECO:0000256" key="3">
    <source>
        <dbReference type="SAM" id="MobiDB-lite"/>
    </source>
</evidence>
<dbReference type="PROSITE" id="PS51293">
    <property type="entry name" value="SANT"/>
    <property type="match status" value="2"/>
</dbReference>
<feature type="region of interest" description="Disordered" evidence="3">
    <location>
        <begin position="887"/>
        <end position="975"/>
    </location>
</feature>
<evidence type="ECO:0000313" key="7">
    <source>
        <dbReference type="EMBL" id="EDV20184.1"/>
    </source>
</evidence>
<dbReference type="GO" id="GO:0005654">
    <property type="term" value="C:nucleoplasm"/>
    <property type="evidence" value="ECO:0007669"/>
    <property type="project" value="UniProtKB-ARBA"/>
</dbReference>
<dbReference type="Gene3D" id="1.20.58.1880">
    <property type="match status" value="1"/>
</dbReference>
<feature type="domain" description="Myb-like" evidence="4">
    <location>
        <begin position="560"/>
        <end position="610"/>
    </location>
</feature>
<feature type="region of interest" description="Disordered" evidence="3">
    <location>
        <begin position="1"/>
        <end position="119"/>
    </location>
</feature>
<feature type="region of interest" description="Disordered" evidence="3">
    <location>
        <begin position="508"/>
        <end position="570"/>
    </location>
</feature>
<organism evidence="7 8">
    <name type="scientific">Trichoplax adhaerens</name>
    <name type="common">Trichoplax reptans</name>
    <dbReference type="NCBI Taxonomy" id="10228"/>
    <lineage>
        <taxon>Eukaryota</taxon>
        <taxon>Metazoa</taxon>
        <taxon>Placozoa</taxon>
        <taxon>Uniplacotomia</taxon>
        <taxon>Trichoplacea</taxon>
        <taxon>Trichoplacidae</taxon>
        <taxon>Trichoplax</taxon>
    </lineage>
</organism>
<dbReference type="CDD" id="cd00167">
    <property type="entry name" value="SANT"/>
    <property type="match status" value="1"/>
</dbReference>
<feature type="compositionally biased region" description="Polar residues" evidence="3">
    <location>
        <begin position="1059"/>
        <end position="1085"/>
    </location>
</feature>
<protein>
    <recommendedName>
        <fullName evidence="9">Nuclear receptor corepressor 1</fullName>
    </recommendedName>
</protein>
<dbReference type="InterPro" id="IPR001005">
    <property type="entry name" value="SANT/Myb"/>
</dbReference>
<evidence type="ECO:0000256" key="2">
    <source>
        <dbReference type="ARBA" id="ARBA00023054"/>
    </source>
</evidence>
<feature type="domain" description="SANT" evidence="5">
    <location>
        <begin position="563"/>
        <end position="614"/>
    </location>
</feature>
<feature type="region of interest" description="Disordered" evidence="3">
    <location>
        <begin position="624"/>
        <end position="845"/>
    </location>
</feature>
<dbReference type="PANTHER" id="PTHR13992">
    <property type="entry name" value="NUCLEAR RECEPTOR CO-REPRESSOR RELATED NCOR"/>
    <property type="match status" value="1"/>
</dbReference>
<dbReference type="HOGENOM" id="CLU_283184_0_0_1"/>
<dbReference type="OrthoDB" id="10258692at2759"/>
<feature type="domain" description="SANT" evidence="5">
    <location>
        <begin position="447"/>
        <end position="498"/>
    </location>
</feature>
<feature type="region of interest" description="Disordered" evidence="3">
    <location>
        <begin position="1059"/>
        <end position="1101"/>
    </location>
</feature>
<dbReference type="STRING" id="10228.B3SAN1"/>
<dbReference type="InterPro" id="IPR031557">
    <property type="entry name" value="N-CoR_GPS2_interact"/>
</dbReference>
<feature type="compositionally biased region" description="Polar residues" evidence="3">
    <location>
        <begin position="177"/>
        <end position="186"/>
    </location>
</feature>
<feature type="compositionally biased region" description="Polar residues" evidence="3">
    <location>
        <begin position="768"/>
        <end position="779"/>
    </location>
</feature>
<dbReference type="GO" id="GO:0000785">
    <property type="term" value="C:chromatin"/>
    <property type="evidence" value="ECO:0000318"/>
    <property type="project" value="GO_Central"/>
</dbReference>
<dbReference type="InterPro" id="IPR017884">
    <property type="entry name" value="SANT_dom"/>
</dbReference>
<feature type="compositionally biased region" description="Basic and acidic residues" evidence="3">
    <location>
        <begin position="550"/>
        <end position="570"/>
    </location>
</feature>
<dbReference type="PhylomeDB" id="B3SAN1"/>
<feature type="compositionally biased region" description="Basic and acidic residues" evidence="3">
    <location>
        <begin position="526"/>
        <end position="543"/>
    </location>
</feature>
<feature type="compositionally biased region" description="Basic and acidic residues" evidence="3">
    <location>
        <begin position="695"/>
        <end position="712"/>
    </location>
</feature>
<dbReference type="Pfam" id="PF15784">
    <property type="entry name" value="GPS2_interact"/>
    <property type="match status" value="1"/>
</dbReference>
<name>B3SAN1_TRIAD</name>
<dbReference type="CTD" id="6758557"/>
<keyword evidence="8" id="KW-1185">Reference proteome</keyword>
<feature type="compositionally biased region" description="Polar residues" evidence="3">
    <location>
        <begin position="734"/>
        <end position="743"/>
    </location>
</feature>
<dbReference type="SMART" id="SM00717">
    <property type="entry name" value="SANT"/>
    <property type="match status" value="2"/>
</dbReference>
<proteinExistence type="inferred from homology"/>
<feature type="compositionally biased region" description="Basic and acidic residues" evidence="3">
    <location>
        <begin position="824"/>
        <end position="836"/>
    </location>
</feature>
<feature type="compositionally biased region" description="Basic and acidic residues" evidence="3">
    <location>
        <begin position="891"/>
        <end position="900"/>
    </location>
</feature>
<dbReference type="PROSITE" id="PS51294">
    <property type="entry name" value="HTH_MYB"/>
    <property type="match status" value="1"/>
</dbReference>
<dbReference type="InterPro" id="IPR051571">
    <property type="entry name" value="N-CoR_corepressor"/>
</dbReference>
<dbReference type="RefSeq" id="XP_002117345.1">
    <property type="nucleotide sequence ID" value="XM_002117309.1"/>
</dbReference>
<dbReference type="SUPFAM" id="SSF46689">
    <property type="entry name" value="Homeodomain-like"/>
    <property type="match status" value="2"/>
</dbReference>
<evidence type="ECO:0000259" key="4">
    <source>
        <dbReference type="PROSITE" id="PS50090"/>
    </source>
</evidence>